<dbReference type="RefSeq" id="WP_065391988.1">
    <property type="nucleotide sequence ID" value="NZ_CAWMQN010000088.1"/>
</dbReference>
<sequence>MASTFDPTIYAGTPTVNILDNRGLTVREIAFHRAKNGGDTDILITRHQYDLHGNLTQSIDPRLYDLMQTNSTIQPNFDWQYDLTGAVLSTVSADAGCTVTLRDIEARPVLNINATNTVQTWQYEERSLPGRLLSISEQSADEKIPRVVERFIWAGHSPAEKNLNLAGQYTRHYDTAGLNQHNSLSLTGAKLSWSLQLLRDDQTSDWNGDNRPVWQNKLENEIYTTKNITDATSAPLIHIDAKGNMQRLQYNVAGQLKSCWLTRQRQEEQVIVRSLIYAATGQKLREEHGNGIITKYSYEPETQRLISVSSQHTKRYFFNEKLLQSLRYVYDPVGNVVSICNSAEETRFWRNQKVPARNTYTYDSLYQLIESTGREMVNIGQQNSQMPNPIVPLPSDDNTYTKYIRTYHYDRGNNLTKIQHSAPATHNIYTTEITVSHRSNRAVLSKHGVTPEDVDMQFDVGGHQMSIRAGQKLFWNQRGELQQVTMINRGNNAADKEWYRYNADAMRVLKVSEQQMSNSTQQQRVVYLPGLELRQTKSGSEITSSLHVITIGHAGHEQIRALHWEAMTSNSIDNDQIRYSYDNLIGSGMLELDAKGKIISREEYYPYGGTAIWAARSQVEADYKTVRYSGKERDKTGLYYYQYRYYQPWMGRWLSADPAGTIDGLNLYRMVKNNPIRYQDESGANAHDKAQVTFKEGKKRAINQLKIASNFLKESKNNESALEIFKIFFGGHQEADQLPQWKKRIDSVIHGLDKLKTTKNINYQKDKSGSSSTVADLNVDEYKKRSKGDKSIYLNVYTDTLNRVYEDPLLGREHIAHIAIHELSHGVLQTQDHKYIGVLSSPGSHDLTDLLNILMPPANEQDRTEKQRRAAGARKALENADSFTLSARYLYYTAQDPDFLLSLRKEYKDFNSKKIDRLIIKPPEWTKR</sequence>
<dbReference type="Gene3D" id="2.180.10.10">
    <property type="entry name" value="RHS repeat-associated core"/>
    <property type="match status" value="1"/>
</dbReference>
<keyword evidence="2" id="KW-1185">Reference proteome</keyword>
<proteinExistence type="predicted"/>
<comment type="caution">
    <text evidence="1">The sequence shown here is derived from an EMBL/GenBank/DDBJ whole genome shotgun (WGS) entry which is preliminary data.</text>
</comment>
<dbReference type="Gene3D" id="3.40.390.10">
    <property type="entry name" value="Collagenase (Catalytic Domain)"/>
    <property type="match status" value="1"/>
</dbReference>
<dbReference type="Proteomes" id="UP000092665">
    <property type="component" value="Unassembled WGS sequence"/>
</dbReference>
<dbReference type="GO" id="GO:0008237">
    <property type="term" value="F:metallopeptidase activity"/>
    <property type="evidence" value="ECO:0007669"/>
    <property type="project" value="InterPro"/>
</dbReference>
<organism evidence="1 2">
    <name type="scientific">Photorhabdus namnaonensis</name>
    <dbReference type="NCBI Taxonomy" id="1851568"/>
    <lineage>
        <taxon>Bacteria</taxon>
        <taxon>Pseudomonadati</taxon>
        <taxon>Pseudomonadota</taxon>
        <taxon>Gammaproteobacteria</taxon>
        <taxon>Enterobacterales</taxon>
        <taxon>Morganellaceae</taxon>
        <taxon>Photorhabdus</taxon>
    </lineage>
</organism>
<dbReference type="PANTHER" id="PTHR32305:SF15">
    <property type="entry name" value="PROTEIN RHSA-RELATED"/>
    <property type="match status" value="1"/>
</dbReference>
<dbReference type="InterPro" id="IPR050708">
    <property type="entry name" value="T6SS_VgrG/RHS"/>
</dbReference>
<name>A0A1B8YD62_9GAMM</name>
<dbReference type="InterPro" id="IPR041508">
    <property type="entry name" value="TcC-like_repeat"/>
</dbReference>
<keyword evidence="1" id="KW-0378">Hydrolase</keyword>
<dbReference type="EMBL" id="LOIC01000088">
    <property type="protein sequence ID" value="OCA53098.1"/>
    <property type="molecule type" value="Genomic_DNA"/>
</dbReference>
<reference evidence="2" key="1">
    <citation type="submission" date="2015-11" db="EMBL/GenBank/DDBJ databases">
        <authorList>
            <person name="Tobias N.J."/>
            <person name="Mishra B."/>
            <person name="Gupta D.K."/>
            <person name="Thines M."/>
            <person name="Stinear T.P."/>
            <person name="Bode H.B."/>
        </authorList>
    </citation>
    <scope>NUCLEOTIDE SEQUENCE [LARGE SCALE GENOMIC DNA]</scope>
    <source>
        <strain evidence="2">PB45.5</strain>
    </source>
</reference>
<dbReference type="InterPro" id="IPR022385">
    <property type="entry name" value="Rhs_assc_core"/>
</dbReference>
<accession>A0A1B8YD62</accession>
<dbReference type="EC" id="3.1.-.-" evidence="1"/>
<dbReference type="InterPro" id="IPR024079">
    <property type="entry name" value="MetalloPept_cat_dom_sf"/>
</dbReference>
<evidence type="ECO:0000313" key="2">
    <source>
        <dbReference type="Proteomes" id="UP000092665"/>
    </source>
</evidence>
<dbReference type="PANTHER" id="PTHR32305">
    <property type="match status" value="1"/>
</dbReference>
<dbReference type="NCBIfam" id="TIGR03696">
    <property type="entry name" value="Rhs_assc_core"/>
    <property type="match status" value="1"/>
</dbReference>
<gene>
    <name evidence="1" type="primary">rhsC_5</name>
    <name evidence="1" type="ORF">Phpb_04150</name>
</gene>
<dbReference type="PATRIC" id="fig|29488.15.peg.4567"/>
<dbReference type="Pfam" id="PF18807">
    <property type="entry name" value="TTc_toxin_rep"/>
    <property type="match status" value="1"/>
</dbReference>
<evidence type="ECO:0000313" key="1">
    <source>
        <dbReference type="EMBL" id="OCA53098.1"/>
    </source>
</evidence>
<dbReference type="AlphaFoldDB" id="A0A1B8YD62"/>
<protein>
    <submittedName>
        <fullName evidence="1">Putative deoxyribonuclease RhsC</fullName>
        <ecNumber evidence="1">3.1.-.-</ecNumber>
    </submittedName>
</protein>